<dbReference type="Gene3D" id="3.30.70.1450">
    <property type="entry name" value="Regulator of K+ conductance, C-terminal domain"/>
    <property type="match status" value="2"/>
</dbReference>
<dbReference type="InterPro" id="IPR006037">
    <property type="entry name" value="RCK_C"/>
</dbReference>
<feature type="domain" description="RCK N-terminal" evidence="7">
    <location>
        <begin position="1"/>
        <end position="120"/>
    </location>
</feature>
<dbReference type="InterPro" id="IPR006036">
    <property type="entry name" value="K_uptake_TrkA"/>
</dbReference>
<dbReference type="SUPFAM" id="SSF116726">
    <property type="entry name" value="TrkA C-terminal domain-like"/>
    <property type="match status" value="2"/>
</dbReference>
<keyword evidence="10" id="KW-1185">Reference proteome</keyword>
<dbReference type="SUPFAM" id="SSF51735">
    <property type="entry name" value="NAD(P)-binding Rossmann-fold domains"/>
    <property type="match status" value="2"/>
</dbReference>
<evidence type="ECO:0000256" key="6">
    <source>
        <dbReference type="ARBA" id="ARBA00023065"/>
    </source>
</evidence>
<evidence type="ECO:0000259" key="8">
    <source>
        <dbReference type="PROSITE" id="PS51202"/>
    </source>
</evidence>
<dbReference type="PANTHER" id="PTHR43833">
    <property type="entry name" value="POTASSIUM CHANNEL PROTEIN 2-RELATED-RELATED"/>
    <property type="match status" value="1"/>
</dbReference>
<feature type="domain" description="RCK C-terminal" evidence="8">
    <location>
        <begin position="368"/>
        <end position="451"/>
    </location>
</feature>
<dbReference type="Pfam" id="PF02080">
    <property type="entry name" value="TrkA_C"/>
    <property type="match status" value="2"/>
</dbReference>
<dbReference type="PROSITE" id="PS51202">
    <property type="entry name" value="RCK_C"/>
    <property type="match status" value="2"/>
</dbReference>
<dbReference type="InterPro" id="IPR036721">
    <property type="entry name" value="RCK_C_sf"/>
</dbReference>
<name>A0ABR7NIY0_9FIRM</name>
<evidence type="ECO:0000259" key="7">
    <source>
        <dbReference type="PROSITE" id="PS51201"/>
    </source>
</evidence>
<evidence type="ECO:0000256" key="2">
    <source>
        <dbReference type="ARBA" id="ARBA00022448"/>
    </source>
</evidence>
<evidence type="ECO:0000256" key="1">
    <source>
        <dbReference type="ARBA" id="ARBA00017378"/>
    </source>
</evidence>
<keyword evidence="3" id="KW-0633">Potassium transport</keyword>
<gene>
    <name evidence="9" type="primary">trkA</name>
    <name evidence="9" type="ORF">H8717_08125</name>
</gene>
<dbReference type="InterPro" id="IPR036291">
    <property type="entry name" value="NAD(P)-bd_dom_sf"/>
</dbReference>
<keyword evidence="4" id="KW-0630">Potassium</keyword>
<keyword evidence="2" id="KW-0813">Transport</keyword>
<evidence type="ECO:0000256" key="5">
    <source>
        <dbReference type="ARBA" id="ARBA00023027"/>
    </source>
</evidence>
<dbReference type="Pfam" id="PF02254">
    <property type="entry name" value="TrkA_N"/>
    <property type="match status" value="2"/>
</dbReference>
<keyword evidence="5" id="KW-0520">NAD</keyword>
<dbReference type="RefSeq" id="WP_262399897.1">
    <property type="nucleotide sequence ID" value="NZ_JACRTB010000010.1"/>
</dbReference>
<evidence type="ECO:0000313" key="10">
    <source>
        <dbReference type="Proteomes" id="UP000658131"/>
    </source>
</evidence>
<feature type="domain" description="RCK C-terminal" evidence="8">
    <location>
        <begin position="140"/>
        <end position="223"/>
    </location>
</feature>
<dbReference type="EMBL" id="JACRTB010000010">
    <property type="protein sequence ID" value="MBC8576369.1"/>
    <property type="molecule type" value="Genomic_DNA"/>
</dbReference>
<dbReference type="PANTHER" id="PTHR43833:SF5">
    <property type="entry name" value="TRK SYSTEM POTASSIUM UPTAKE PROTEIN TRKA"/>
    <property type="match status" value="1"/>
</dbReference>
<accession>A0ABR7NIY0</accession>
<feature type="domain" description="RCK N-terminal" evidence="7">
    <location>
        <begin position="228"/>
        <end position="345"/>
    </location>
</feature>
<evidence type="ECO:0000256" key="3">
    <source>
        <dbReference type="ARBA" id="ARBA00022538"/>
    </source>
</evidence>
<reference evidence="9 10" key="1">
    <citation type="submission" date="2020-08" db="EMBL/GenBank/DDBJ databases">
        <title>Genome public.</title>
        <authorList>
            <person name="Liu C."/>
            <person name="Sun Q."/>
        </authorList>
    </citation>
    <scope>NUCLEOTIDE SEQUENCE [LARGE SCALE GENOMIC DNA]</scope>
    <source>
        <strain evidence="9 10">BX1</strain>
    </source>
</reference>
<dbReference type="NCBIfam" id="NF007033">
    <property type="entry name" value="PRK09496.1-5"/>
    <property type="match status" value="1"/>
</dbReference>
<protein>
    <recommendedName>
        <fullName evidence="1">Trk system potassium uptake protein TrkA</fullName>
    </recommendedName>
</protein>
<dbReference type="Gene3D" id="3.40.50.720">
    <property type="entry name" value="NAD(P)-binding Rossmann-like Domain"/>
    <property type="match status" value="2"/>
</dbReference>
<keyword evidence="6" id="KW-0406">Ion transport</keyword>
<dbReference type="NCBIfam" id="NF007039">
    <property type="entry name" value="PRK09496.3-2"/>
    <property type="match status" value="1"/>
</dbReference>
<dbReference type="PROSITE" id="PS51201">
    <property type="entry name" value="RCK_N"/>
    <property type="match status" value="2"/>
</dbReference>
<evidence type="ECO:0000313" key="9">
    <source>
        <dbReference type="EMBL" id="MBC8576369.1"/>
    </source>
</evidence>
<comment type="caution">
    <text evidence="9">The sequence shown here is derived from an EMBL/GenBank/DDBJ whole genome shotgun (WGS) entry which is preliminary data.</text>
</comment>
<evidence type="ECO:0000256" key="4">
    <source>
        <dbReference type="ARBA" id="ARBA00022958"/>
    </source>
</evidence>
<organism evidence="9 10">
    <name type="scientific">Yanshouia hominis</name>
    <dbReference type="NCBI Taxonomy" id="2763673"/>
    <lineage>
        <taxon>Bacteria</taxon>
        <taxon>Bacillati</taxon>
        <taxon>Bacillota</taxon>
        <taxon>Clostridia</taxon>
        <taxon>Eubacteriales</taxon>
        <taxon>Oscillospiraceae</taxon>
        <taxon>Yanshouia</taxon>
    </lineage>
</organism>
<sequence>MKIIVVGGGKIGETLVEQLAKEGHDLVLIDNQQAVIEETENRLDVMGIYGNGASHLVQIEAGVPKADLLIAVTNSDELNMLCCLVAKKLGARHTIARIRNPEYNDQLVFLREELGLSLAINPEAAAAGELFRMLRFPSALKIETFSRGRVELAEVRLREGSKLDGLYLHELSKKFQVKVLVCVVQRGEQVLIPTGDFRLCAGDKISIAAGPAEIERFFRAAGLLKEEAHSVMIVGGGRIAHYLCRKLLGIGVSVKIIDTDPQRCRHLCEQMPRAMIICGDGTKQELLFEEGLERVDAFVSLTGLDEQNAILSMFAASRGVGKVITKVSRTSLLSLVESAGLESVISPKEITANQIVRYVRAMQNSLGSNVETLYKLVGGRVEALEFRVKPDFPHIGTPLKDLTLKPNLLLACITRGDRAILPGGGDSIAADDRVVVVTTNQQLRDLSDILL</sequence>
<proteinExistence type="predicted"/>
<dbReference type="InterPro" id="IPR050721">
    <property type="entry name" value="Trk_Ktr_HKT_K-transport"/>
</dbReference>
<dbReference type="NCBIfam" id="NF007041">
    <property type="entry name" value="PRK09496.3-4"/>
    <property type="match status" value="1"/>
</dbReference>
<dbReference type="PRINTS" id="PR00335">
    <property type="entry name" value="KUPTAKETRKA"/>
</dbReference>
<dbReference type="Proteomes" id="UP000658131">
    <property type="component" value="Unassembled WGS sequence"/>
</dbReference>
<dbReference type="InterPro" id="IPR003148">
    <property type="entry name" value="RCK_N"/>
</dbReference>